<dbReference type="InterPro" id="IPR007940">
    <property type="entry name" value="SH3BP5"/>
</dbReference>
<protein>
    <recommendedName>
        <fullName evidence="7">SH3 domain-binding protein 5-like protein</fullName>
    </recommendedName>
</protein>
<feature type="coiled-coil region" evidence="3">
    <location>
        <begin position="151"/>
        <end position="206"/>
    </location>
</feature>
<feature type="compositionally biased region" description="Polar residues" evidence="4">
    <location>
        <begin position="348"/>
        <end position="373"/>
    </location>
</feature>
<dbReference type="PANTHER" id="PTHR19423:SF1">
    <property type="entry name" value="SH3 DOMAIN-BINDING PROTEIN 5"/>
    <property type="match status" value="1"/>
</dbReference>
<organism evidence="5 6">
    <name type="scientific">Clavelina lepadiformis</name>
    <name type="common">Light-bulb sea squirt</name>
    <name type="synonym">Ascidia lepadiformis</name>
    <dbReference type="NCBI Taxonomy" id="159417"/>
    <lineage>
        <taxon>Eukaryota</taxon>
        <taxon>Metazoa</taxon>
        <taxon>Chordata</taxon>
        <taxon>Tunicata</taxon>
        <taxon>Ascidiacea</taxon>
        <taxon>Aplousobranchia</taxon>
        <taxon>Clavelinidae</taxon>
        <taxon>Clavelina</taxon>
    </lineage>
</organism>
<gene>
    <name evidence="5" type="ORF">CVLEPA_LOCUS4356</name>
</gene>
<keyword evidence="2 3" id="KW-0175">Coiled coil</keyword>
<evidence type="ECO:0000256" key="1">
    <source>
        <dbReference type="ARBA" id="ARBA00007796"/>
    </source>
</evidence>
<feature type="coiled-coil region" evidence="3">
    <location>
        <begin position="10"/>
        <end position="55"/>
    </location>
</feature>
<accession>A0ABP0F4P4</accession>
<evidence type="ECO:0000256" key="2">
    <source>
        <dbReference type="ARBA" id="ARBA00023054"/>
    </source>
</evidence>
<evidence type="ECO:0000313" key="6">
    <source>
        <dbReference type="Proteomes" id="UP001642483"/>
    </source>
</evidence>
<dbReference type="Proteomes" id="UP001642483">
    <property type="component" value="Unassembled WGS sequence"/>
</dbReference>
<evidence type="ECO:0000256" key="3">
    <source>
        <dbReference type="SAM" id="Coils"/>
    </source>
</evidence>
<keyword evidence="6" id="KW-1185">Reference proteome</keyword>
<name>A0ABP0F4P4_CLALP</name>
<feature type="compositionally biased region" description="Basic and acidic residues" evidence="4">
    <location>
        <begin position="332"/>
        <end position="347"/>
    </location>
</feature>
<evidence type="ECO:0000256" key="4">
    <source>
        <dbReference type="SAM" id="MobiDB-lite"/>
    </source>
</evidence>
<comment type="similarity">
    <text evidence="1">Belongs to the SH3BP5 family.</text>
</comment>
<proteinExistence type="inferred from homology"/>
<dbReference type="EMBL" id="CAWYQH010000013">
    <property type="protein sequence ID" value="CAK8674680.1"/>
    <property type="molecule type" value="Genomic_DNA"/>
</dbReference>
<evidence type="ECO:0008006" key="7">
    <source>
        <dbReference type="Google" id="ProtNLM"/>
    </source>
</evidence>
<feature type="compositionally biased region" description="Low complexity" evidence="4">
    <location>
        <begin position="379"/>
        <end position="394"/>
    </location>
</feature>
<comment type="caution">
    <text evidence="5">The sequence shown here is derived from an EMBL/GenBank/DDBJ whole genome shotgun (WGS) entry which is preliminary data.</text>
</comment>
<dbReference type="PANTHER" id="PTHR19423">
    <property type="entry name" value="SH3 DOMAIN-BINDING PROTEIN 5"/>
    <property type="match status" value="1"/>
</dbReference>
<feature type="region of interest" description="Disordered" evidence="4">
    <location>
        <begin position="326"/>
        <end position="400"/>
    </location>
</feature>
<evidence type="ECO:0000313" key="5">
    <source>
        <dbReference type="EMBL" id="CAK8674680.1"/>
    </source>
</evidence>
<reference evidence="5 6" key="1">
    <citation type="submission" date="2024-02" db="EMBL/GenBank/DDBJ databases">
        <authorList>
            <person name="Daric V."/>
            <person name="Darras S."/>
        </authorList>
    </citation>
    <scope>NUCLEOTIDE SEQUENCE [LARGE SCALE GENOMIC DNA]</scope>
</reference>
<dbReference type="Pfam" id="PF05276">
    <property type="entry name" value="SH3BP5"/>
    <property type="match status" value="1"/>
</dbReference>
<sequence length="421" mass="46942">MEDETIDPRIKDELECLNSTSEKINQLENDLNKKRHQYRSTLVESTQQLNQLSRKLGDCVAKARPYYEARRIAKEALQETQQAALSFERAVSMHNAAREMVSVAEQGMFKDCNTRDSAWPEMLNHATIKVNEAEVERYSSETEHKKKADAFKQAEKTVKKFEKKLKSSIQKSRPYFETKQHTQKALEDISEAVKQQEADLQKAKTLYSNTLHNLEEISDSIHETRDTISQHQQIMMLGERGDGVGAESVPTIEINECSSESGFGDDISIRTVLSDLRKVDSIDHLDGILKSTSLDTLSCNSGGSLTSSNSGIVMKERSASPAVMLNISSKSIENKETNMKNEERDLKQPNQSQENLVDNTSETQSTSSKTLNGLLQKYKSSSNNSKMTSTKSTSVISPTSHKAYSGEVLLTIAGLGEVSTS</sequence>